<protein>
    <submittedName>
        <fullName evidence="3">Amino acid transporter</fullName>
    </submittedName>
</protein>
<evidence type="ECO:0000313" key="2">
    <source>
        <dbReference type="Proteomes" id="UP000492821"/>
    </source>
</evidence>
<accession>A0A7E4WA51</accession>
<keyword evidence="1" id="KW-0812">Transmembrane</keyword>
<organism evidence="2 3">
    <name type="scientific">Panagrellus redivivus</name>
    <name type="common">Microworm</name>
    <dbReference type="NCBI Taxonomy" id="6233"/>
    <lineage>
        <taxon>Eukaryota</taxon>
        <taxon>Metazoa</taxon>
        <taxon>Ecdysozoa</taxon>
        <taxon>Nematoda</taxon>
        <taxon>Chromadorea</taxon>
        <taxon>Rhabditida</taxon>
        <taxon>Tylenchina</taxon>
        <taxon>Panagrolaimomorpha</taxon>
        <taxon>Panagrolaimoidea</taxon>
        <taxon>Panagrolaimidae</taxon>
        <taxon>Panagrellus</taxon>
    </lineage>
</organism>
<evidence type="ECO:0000256" key="1">
    <source>
        <dbReference type="SAM" id="Phobius"/>
    </source>
</evidence>
<feature type="transmembrane region" description="Helical" evidence="1">
    <location>
        <begin position="12"/>
        <end position="33"/>
    </location>
</feature>
<keyword evidence="1" id="KW-1133">Transmembrane helix</keyword>
<feature type="transmembrane region" description="Helical" evidence="1">
    <location>
        <begin position="88"/>
        <end position="110"/>
    </location>
</feature>
<dbReference type="Proteomes" id="UP000492821">
    <property type="component" value="Unassembled WGS sequence"/>
</dbReference>
<sequence length="169" mass="19283">MTHGNENVDFSHYSYVPSFFAVILMVFMVKNLLSHKVFEHFTDWNSVTTFVKEKKGDALFNAVKCTIYHAKQKPGITTLMMLKCVVEIVVLCLMIVSIPMYMGIPIGSFFSSLFSDWKRMAGFFPFDILCHVFLPSVGNVNRLSVPCVLSANKWYTVVTIFVSRDATWL</sequence>
<keyword evidence="2" id="KW-1185">Reference proteome</keyword>
<dbReference type="AlphaFoldDB" id="A0A7E4WA51"/>
<dbReference type="WBParaSite" id="Pan_g882.t1">
    <property type="protein sequence ID" value="Pan_g882.t1"/>
    <property type="gene ID" value="Pan_g882"/>
</dbReference>
<keyword evidence="1" id="KW-0472">Membrane</keyword>
<reference evidence="3" key="2">
    <citation type="submission" date="2020-10" db="UniProtKB">
        <authorList>
            <consortium name="WormBaseParasite"/>
        </authorList>
    </citation>
    <scope>IDENTIFICATION</scope>
</reference>
<proteinExistence type="predicted"/>
<name>A0A7E4WA51_PANRE</name>
<reference evidence="2" key="1">
    <citation type="journal article" date="2013" name="Genetics">
        <title>The draft genome and transcriptome of Panagrellus redivivus are shaped by the harsh demands of a free-living lifestyle.</title>
        <authorList>
            <person name="Srinivasan J."/>
            <person name="Dillman A.R."/>
            <person name="Macchietto M.G."/>
            <person name="Heikkinen L."/>
            <person name="Lakso M."/>
            <person name="Fracchia K.M."/>
            <person name="Antoshechkin I."/>
            <person name="Mortazavi A."/>
            <person name="Wong G."/>
            <person name="Sternberg P.W."/>
        </authorList>
    </citation>
    <scope>NUCLEOTIDE SEQUENCE [LARGE SCALE GENOMIC DNA]</scope>
    <source>
        <strain evidence="2">MT8872</strain>
    </source>
</reference>
<evidence type="ECO:0000313" key="3">
    <source>
        <dbReference type="WBParaSite" id="Pan_g882.t1"/>
    </source>
</evidence>